<dbReference type="GO" id="GO:0006313">
    <property type="term" value="P:DNA transposition"/>
    <property type="evidence" value="ECO:0007669"/>
    <property type="project" value="InterPro"/>
</dbReference>
<gene>
    <name evidence="2" type="ORF">Pla22_36890</name>
</gene>
<dbReference type="GO" id="GO:0043565">
    <property type="term" value="F:sequence-specific DNA binding"/>
    <property type="evidence" value="ECO:0007669"/>
    <property type="project" value="TreeGrafter"/>
</dbReference>
<evidence type="ECO:0000313" key="2">
    <source>
        <dbReference type="EMBL" id="TWT50946.1"/>
    </source>
</evidence>
<evidence type="ECO:0000259" key="1">
    <source>
        <dbReference type="SMART" id="SM01321"/>
    </source>
</evidence>
<dbReference type="OrthoDB" id="265394at2"/>
<dbReference type="GO" id="GO:0004803">
    <property type="term" value="F:transposase activity"/>
    <property type="evidence" value="ECO:0007669"/>
    <property type="project" value="InterPro"/>
</dbReference>
<dbReference type="RefSeq" id="WP_146516076.1">
    <property type="nucleotide sequence ID" value="NZ_SJPI01000002.1"/>
</dbReference>
<keyword evidence="3" id="KW-1185">Reference proteome</keyword>
<dbReference type="Proteomes" id="UP000316598">
    <property type="component" value="Unassembled WGS sequence"/>
</dbReference>
<dbReference type="SMART" id="SM01321">
    <property type="entry name" value="Y1_Tnp"/>
    <property type="match status" value="1"/>
</dbReference>
<sequence length="186" mass="22163">MNKRDHLRRLPREQYQADAIVHWTLTTVDRKQGWLSPTFLYRFRELLTHTLFRYGLACPTFCLMPDHFHMVWMGLCDGSDQLNAMKHFRPRCNESLNRIGFELQDQAHDHVFTKEERRDTEFRNVCEYIARNPERAGLVEPDQFASYSFTGCLVPGYPELRPFAADYWDHFDKVISFLRKDGLLRT</sequence>
<dbReference type="AlphaFoldDB" id="A0A5C5WJJ4"/>
<dbReference type="Gene3D" id="3.30.70.1290">
    <property type="entry name" value="Transposase IS200-like"/>
    <property type="match status" value="1"/>
</dbReference>
<feature type="domain" description="Transposase IS200-like" evidence="1">
    <location>
        <begin position="16"/>
        <end position="132"/>
    </location>
</feature>
<comment type="caution">
    <text evidence="2">The sequence shown here is derived from an EMBL/GenBank/DDBJ whole genome shotgun (WGS) entry which is preliminary data.</text>
</comment>
<dbReference type="InterPro" id="IPR036515">
    <property type="entry name" value="Transposase_17_sf"/>
</dbReference>
<dbReference type="InterPro" id="IPR002686">
    <property type="entry name" value="Transposase_17"/>
</dbReference>
<dbReference type="PANTHER" id="PTHR36966:SF1">
    <property type="entry name" value="REP-ASSOCIATED TYROSINE TRANSPOSASE"/>
    <property type="match status" value="1"/>
</dbReference>
<organism evidence="2 3">
    <name type="scientific">Rubripirellula amarantea</name>
    <dbReference type="NCBI Taxonomy" id="2527999"/>
    <lineage>
        <taxon>Bacteria</taxon>
        <taxon>Pseudomonadati</taxon>
        <taxon>Planctomycetota</taxon>
        <taxon>Planctomycetia</taxon>
        <taxon>Pirellulales</taxon>
        <taxon>Pirellulaceae</taxon>
        <taxon>Rubripirellula</taxon>
    </lineage>
</organism>
<dbReference type="SUPFAM" id="SSF143422">
    <property type="entry name" value="Transposase IS200-like"/>
    <property type="match status" value="1"/>
</dbReference>
<dbReference type="InterPro" id="IPR052715">
    <property type="entry name" value="RAYT_transposase"/>
</dbReference>
<evidence type="ECO:0000313" key="3">
    <source>
        <dbReference type="Proteomes" id="UP000316598"/>
    </source>
</evidence>
<reference evidence="2 3" key="1">
    <citation type="submission" date="2019-02" db="EMBL/GenBank/DDBJ databases">
        <title>Deep-cultivation of Planctomycetes and their phenomic and genomic characterization uncovers novel biology.</title>
        <authorList>
            <person name="Wiegand S."/>
            <person name="Jogler M."/>
            <person name="Boedeker C."/>
            <person name="Pinto D."/>
            <person name="Vollmers J."/>
            <person name="Rivas-Marin E."/>
            <person name="Kohn T."/>
            <person name="Peeters S.H."/>
            <person name="Heuer A."/>
            <person name="Rast P."/>
            <person name="Oberbeckmann S."/>
            <person name="Bunk B."/>
            <person name="Jeske O."/>
            <person name="Meyerdierks A."/>
            <person name="Storesund J.E."/>
            <person name="Kallscheuer N."/>
            <person name="Luecker S."/>
            <person name="Lage O.M."/>
            <person name="Pohl T."/>
            <person name="Merkel B.J."/>
            <person name="Hornburger P."/>
            <person name="Mueller R.-W."/>
            <person name="Bruemmer F."/>
            <person name="Labrenz M."/>
            <person name="Spormann A.M."/>
            <person name="Op Den Camp H."/>
            <person name="Overmann J."/>
            <person name="Amann R."/>
            <person name="Jetten M.S.M."/>
            <person name="Mascher T."/>
            <person name="Medema M.H."/>
            <person name="Devos D.P."/>
            <person name="Kaster A.-K."/>
            <person name="Ovreas L."/>
            <person name="Rohde M."/>
            <person name="Galperin M.Y."/>
            <person name="Jogler C."/>
        </authorList>
    </citation>
    <scope>NUCLEOTIDE SEQUENCE [LARGE SCALE GENOMIC DNA]</scope>
    <source>
        <strain evidence="2 3">Pla22</strain>
    </source>
</reference>
<dbReference type="EMBL" id="SJPI01000002">
    <property type="protein sequence ID" value="TWT50946.1"/>
    <property type="molecule type" value="Genomic_DNA"/>
</dbReference>
<accession>A0A5C5WJJ4</accession>
<dbReference type="PANTHER" id="PTHR36966">
    <property type="entry name" value="REP-ASSOCIATED TYROSINE TRANSPOSASE"/>
    <property type="match status" value="1"/>
</dbReference>
<protein>
    <recommendedName>
        <fullName evidence="1">Transposase IS200-like domain-containing protein</fullName>
    </recommendedName>
</protein>
<proteinExistence type="predicted"/>
<name>A0A5C5WJJ4_9BACT</name>